<reference evidence="2 3" key="1">
    <citation type="journal article" date="2014" name="Environ. Microbiol.">
        <title>Halorhabdus tiamatea: proteogenomics and glycosidase activity measurements identify the first cultivated euryarchaeon from a deep-sea anoxic brine lake as potential polysaccharide degrader.</title>
        <authorList>
            <person name="Werner J."/>
            <person name="Ferrer M."/>
            <person name="Michel G."/>
            <person name="Mann A.J."/>
            <person name="Huang S."/>
            <person name="Juarez S."/>
            <person name="Ciordia S."/>
            <person name="Albar J.P."/>
            <person name="Alcaide M."/>
            <person name="La Cono V."/>
            <person name="Yakimov M.M."/>
            <person name="Antunes A."/>
            <person name="Taborda M."/>
            <person name="Da Costa M.S."/>
            <person name="Amann R.I."/>
            <person name="Gloeckner F.O."/>
            <person name="Golyshina O.V."/>
            <person name="Golyshin P.N."/>
            <person name="Teeling H."/>
        </authorList>
    </citation>
    <scope>NUCLEOTIDE SEQUENCE [LARGE SCALE GENOMIC DNA]</scope>
    <source>
        <strain evidence="3">SARL4B</strain>
    </source>
</reference>
<proteinExistence type="predicted"/>
<evidence type="ECO:0000313" key="2">
    <source>
        <dbReference type="EMBL" id="CCQ33154.1"/>
    </source>
</evidence>
<evidence type="ECO:0000313" key="3">
    <source>
        <dbReference type="Proteomes" id="UP000015381"/>
    </source>
</evidence>
<feature type="region of interest" description="Disordered" evidence="1">
    <location>
        <begin position="1"/>
        <end position="60"/>
    </location>
</feature>
<gene>
    <name evidence="2" type="ORF">HTIA_1016</name>
</gene>
<evidence type="ECO:0000256" key="1">
    <source>
        <dbReference type="SAM" id="MobiDB-lite"/>
    </source>
</evidence>
<dbReference type="EMBL" id="HF571520">
    <property type="protein sequence ID" value="CCQ33154.1"/>
    <property type="molecule type" value="Genomic_DNA"/>
</dbReference>
<organism evidence="2 3">
    <name type="scientific">Halorhabdus tiamatea SARL4B</name>
    <dbReference type="NCBI Taxonomy" id="1033806"/>
    <lineage>
        <taxon>Archaea</taxon>
        <taxon>Methanobacteriati</taxon>
        <taxon>Methanobacteriota</taxon>
        <taxon>Stenosarchaea group</taxon>
        <taxon>Halobacteria</taxon>
        <taxon>Halobacteriales</taxon>
        <taxon>Haloarculaceae</taxon>
        <taxon>Halorhabdus</taxon>
    </lineage>
</organism>
<keyword evidence="3" id="KW-1185">Reference proteome</keyword>
<dbReference type="GeneID" id="23800422"/>
<dbReference type="HOGENOM" id="CLU_2930141_0_0_2"/>
<dbReference type="KEGG" id="hti:HTIA_1016"/>
<dbReference type="Proteomes" id="UP000015381">
    <property type="component" value="Chromosome I"/>
</dbReference>
<sequence>MVATRPNPRRARSRGAAGRVFGEYRRGQHAGSVADNRWDRVELDDERSTQSGASRTLLPG</sequence>
<protein>
    <submittedName>
        <fullName evidence="2">Uncharacterized protein</fullName>
    </submittedName>
</protein>
<accession>F7PGA2</accession>
<dbReference type="AlphaFoldDB" id="F7PGA2"/>
<dbReference type="RefSeq" id="WP_008524229.1">
    <property type="nucleotide sequence ID" value="NC_021921.1"/>
</dbReference>
<name>F7PGA2_9EURY</name>